<dbReference type="Pfam" id="PF01041">
    <property type="entry name" value="DegT_DnrJ_EryC1"/>
    <property type="match status" value="1"/>
</dbReference>
<gene>
    <name evidence="2" type="ORF">B0T25DRAFT_607368</name>
</gene>
<dbReference type="PANTHER" id="PTHR30244">
    <property type="entry name" value="TRANSAMINASE"/>
    <property type="match status" value="1"/>
</dbReference>
<dbReference type="EMBL" id="JAUIQD010000004">
    <property type="protein sequence ID" value="KAK3353221.1"/>
    <property type="molecule type" value="Genomic_DNA"/>
</dbReference>
<reference evidence="2" key="1">
    <citation type="journal article" date="2023" name="Mol. Phylogenet. Evol.">
        <title>Genome-scale phylogeny and comparative genomics of the fungal order Sordariales.</title>
        <authorList>
            <person name="Hensen N."/>
            <person name="Bonometti L."/>
            <person name="Westerberg I."/>
            <person name="Brannstrom I.O."/>
            <person name="Guillou S."/>
            <person name="Cros-Aarteil S."/>
            <person name="Calhoun S."/>
            <person name="Haridas S."/>
            <person name="Kuo A."/>
            <person name="Mondo S."/>
            <person name="Pangilinan J."/>
            <person name="Riley R."/>
            <person name="LaButti K."/>
            <person name="Andreopoulos B."/>
            <person name="Lipzen A."/>
            <person name="Chen C."/>
            <person name="Yan M."/>
            <person name="Daum C."/>
            <person name="Ng V."/>
            <person name="Clum A."/>
            <person name="Steindorff A."/>
            <person name="Ohm R.A."/>
            <person name="Martin F."/>
            <person name="Silar P."/>
            <person name="Natvig D.O."/>
            <person name="Lalanne C."/>
            <person name="Gautier V."/>
            <person name="Ament-Velasquez S.L."/>
            <person name="Kruys A."/>
            <person name="Hutchinson M.I."/>
            <person name="Powell A.J."/>
            <person name="Barry K."/>
            <person name="Miller A.N."/>
            <person name="Grigoriev I.V."/>
            <person name="Debuchy R."/>
            <person name="Gladieux P."/>
            <person name="Hiltunen Thoren M."/>
            <person name="Johannesson H."/>
        </authorList>
    </citation>
    <scope>NUCLEOTIDE SEQUENCE</scope>
    <source>
        <strain evidence="2">CBS 955.72</strain>
    </source>
</reference>
<dbReference type="GO" id="GO:0030170">
    <property type="term" value="F:pyridoxal phosphate binding"/>
    <property type="evidence" value="ECO:0007669"/>
    <property type="project" value="TreeGrafter"/>
</dbReference>
<dbReference type="InterPro" id="IPR036291">
    <property type="entry name" value="NAD(P)-bd_dom_sf"/>
</dbReference>
<dbReference type="GO" id="GO:0008483">
    <property type="term" value="F:transaminase activity"/>
    <property type="evidence" value="ECO:0007669"/>
    <property type="project" value="UniProtKB-KW"/>
</dbReference>
<keyword evidence="2" id="KW-0808">Transferase</keyword>
<comment type="caution">
    <text evidence="2">The sequence shown here is derived from an EMBL/GenBank/DDBJ whole genome shotgun (WGS) entry which is preliminary data.</text>
</comment>
<keyword evidence="3" id="KW-1185">Reference proteome</keyword>
<organism evidence="2 3">
    <name type="scientific">Lasiosphaeria hispida</name>
    <dbReference type="NCBI Taxonomy" id="260671"/>
    <lineage>
        <taxon>Eukaryota</taxon>
        <taxon>Fungi</taxon>
        <taxon>Dikarya</taxon>
        <taxon>Ascomycota</taxon>
        <taxon>Pezizomycotina</taxon>
        <taxon>Sordariomycetes</taxon>
        <taxon>Sordariomycetidae</taxon>
        <taxon>Sordariales</taxon>
        <taxon>Lasiosphaeriaceae</taxon>
        <taxon>Lasiosphaeria</taxon>
    </lineage>
</organism>
<dbReference type="Proteomes" id="UP001275084">
    <property type="component" value="Unassembled WGS sequence"/>
</dbReference>
<dbReference type="InterPro" id="IPR000653">
    <property type="entry name" value="DegT/StrS_aminotransferase"/>
</dbReference>
<dbReference type="Gene3D" id="3.40.640.10">
    <property type="entry name" value="Type I PLP-dependent aspartate aminotransferase-like (Major domain)"/>
    <property type="match status" value="1"/>
</dbReference>
<evidence type="ECO:0000313" key="3">
    <source>
        <dbReference type="Proteomes" id="UP001275084"/>
    </source>
</evidence>
<protein>
    <submittedName>
        <fullName evidence="2">DegT/DnrJ/EryC1/StrS aminotransferase family-domain-containing protein</fullName>
    </submittedName>
</protein>
<dbReference type="Gene3D" id="3.30.360.10">
    <property type="entry name" value="Dihydrodipicolinate Reductase, domain 2"/>
    <property type="match status" value="1"/>
</dbReference>
<dbReference type="AlphaFoldDB" id="A0AAJ0HIF0"/>
<dbReference type="SUPFAM" id="SSF51735">
    <property type="entry name" value="NAD(P)-binding Rossmann-fold domains"/>
    <property type="match status" value="1"/>
</dbReference>
<dbReference type="SUPFAM" id="SSF53383">
    <property type="entry name" value="PLP-dependent transferases"/>
    <property type="match status" value="1"/>
</dbReference>
<feature type="region of interest" description="Disordered" evidence="1">
    <location>
        <begin position="444"/>
        <end position="472"/>
    </location>
</feature>
<evidence type="ECO:0000313" key="2">
    <source>
        <dbReference type="EMBL" id="KAK3353221.1"/>
    </source>
</evidence>
<dbReference type="PANTHER" id="PTHR30244:SF34">
    <property type="entry name" value="DTDP-4-AMINO-4,6-DIDEOXYGALACTOSE TRANSAMINASE"/>
    <property type="match status" value="1"/>
</dbReference>
<dbReference type="InterPro" id="IPR015421">
    <property type="entry name" value="PyrdxlP-dep_Trfase_major"/>
</dbReference>
<evidence type="ECO:0000256" key="1">
    <source>
        <dbReference type="SAM" id="MobiDB-lite"/>
    </source>
</evidence>
<name>A0AAJ0HIF0_9PEZI</name>
<accession>A0AAJ0HIF0</accession>
<proteinExistence type="predicted"/>
<dbReference type="Gene3D" id="3.40.50.720">
    <property type="entry name" value="NAD(P)-binding Rossmann-like Domain"/>
    <property type="match status" value="1"/>
</dbReference>
<dbReference type="GO" id="GO:0000271">
    <property type="term" value="P:polysaccharide biosynthetic process"/>
    <property type="evidence" value="ECO:0007669"/>
    <property type="project" value="TreeGrafter"/>
</dbReference>
<sequence>MSRFGPQNNHQSLLDLGKVETSLADLVIPKLKLRIAVIGLGDCSLGQMIPFILRASDSWELVAVCSPSDSRYEVEKFRERFPNILNSVLVFAGVEDMVSCCIIDCAYIEAHVSCRDMTVTFITLAQCGVHVLKEGPAAIDLSGLISIQDIADISGVNLSTTSPSRHCANFNQFLSLLPQVGRIEFAAGICRVNGNEFHGNGWRNEHKGTLPGWGLVDLVLRALGDGSPAYITRAVTRCNIPRNPDVAEASLRIPHKDSKDGSERLIPCDLTMTTNTGEPGSGRPHGYALKVTGELGSLTMQGDTVVLSLNGQKDKSFAQCGMNWKVHRTMLAFHGTVEAAMQQRGHEGSCQIFSTDSTTIQTIERLCNAVGCDPSPSIPPPPPLSRPLPLPAALVSPASLTPPILKLPPPQEALNAWEIMGSSSGDSTDFETLFDSFITYSPDAPSRAPLDRPTNTSGSIAEVSKASPRDEGLSTAISPFHANMAMLKEYEKWWADEHLESAGNQELLALYYNSDSDGPESSQAYNTDGLKLLLYGIDVQPEDEVIFPLYISTTAVRCVITLRAKPVFCDILDNGNVSPDAILATITCKTKAIVIAHMWGTPCDMEAISKIKEENPHIYIIEDCSHAQGARYNGRLVGTLGDAAFWPIPCHQLEGPYAAACGVTLTKHREVYHRQLYWGHYKLCHIQTPQLYPSATSRGLRLSRAIANWKDSERNSPDALGMKNLYAHQISNALAGISFLKVAKICPASFNSAKMDLARRAMILRFVPEKAPRGLDRETLIQQLNDLGLEVCAPTTHVPLSLDDDPRLLVVDPSFRRCYPSHLPEGDIVAMMDRFPGAFCFHLNAIKLPVWRSDEDQEEVNRYLEGISSVAAWWMGISQL</sequence>
<reference evidence="2" key="2">
    <citation type="submission" date="2023-06" db="EMBL/GenBank/DDBJ databases">
        <authorList>
            <consortium name="Lawrence Berkeley National Laboratory"/>
            <person name="Haridas S."/>
            <person name="Hensen N."/>
            <person name="Bonometti L."/>
            <person name="Westerberg I."/>
            <person name="Brannstrom I.O."/>
            <person name="Guillou S."/>
            <person name="Cros-Aarteil S."/>
            <person name="Calhoun S."/>
            <person name="Kuo A."/>
            <person name="Mondo S."/>
            <person name="Pangilinan J."/>
            <person name="Riley R."/>
            <person name="Labutti K."/>
            <person name="Andreopoulos B."/>
            <person name="Lipzen A."/>
            <person name="Chen C."/>
            <person name="Yanf M."/>
            <person name="Daum C."/>
            <person name="Ng V."/>
            <person name="Clum A."/>
            <person name="Steindorff A."/>
            <person name="Ohm R."/>
            <person name="Martin F."/>
            <person name="Silar P."/>
            <person name="Natvig D."/>
            <person name="Lalanne C."/>
            <person name="Gautier V."/>
            <person name="Ament-Velasquez S.L."/>
            <person name="Kruys A."/>
            <person name="Hutchinson M.I."/>
            <person name="Powell A.J."/>
            <person name="Barry K."/>
            <person name="Miller A.N."/>
            <person name="Grigoriev I.V."/>
            <person name="Debuchy R."/>
            <person name="Gladieux P."/>
            <person name="Thoren M.H."/>
            <person name="Johannesson H."/>
        </authorList>
    </citation>
    <scope>NUCLEOTIDE SEQUENCE</scope>
    <source>
        <strain evidence="2">CBS 955.72</strain>
    </source>
</reference>
<dbReference type="InterPro" id="IPR015424">
    <property type="entry name" value="PyrdxlP-dep_Trfase"/>
</dbReference>
<keyword evidence="2" id="KW-0032">Aminotransferase</keyword>